<keyword evidence="2" id="KW-1185">Reference proteome</keyword>
<evidence type="ECO:0000313" key="1">
    <source>
        <dbReference type="EMBL" id="MEF7615653.1"/>
    </source>
</evidence>
<dbReference type="CDD" id="cd00081">
    <property type="entry name" value="Hint"/>
    <property type="match status" value="1"/>
</dbReference>
<dbReference type="NCBIfam" id="TIGR01443">
    <property type="entry name" value="intein_Cterm"/>
    <property type="match status" value="1"/>
</dbReference>
<comment type="caution">
    <text evidence="1">The sequence shown here is derived from an EMBL/GenBank/DDBJ whole genome shotgun (WGS) entry which is preliminary data.</text>
</comment>
<evidence type="ECO:0000313" key="2">
    <source>
        <dbReference type="Proteomes" id="UP001336250"/>
    </source>
</evidence>
<dbReference type="Pfam" id="PF07591">
    <property type="entry name" value="PT-HINT"/>
    <property type="match status" value="1"/>
</dbReference>
<protein>
    <submittedName>
        <fullName evidence="1">Polymorphic toxin-type HINT domain-containing protein</fullName>
    </submittedName>
</protein>
<name>A0AAW9QH08_9BURK</name>
<gene>
    <name evidence="1" type="ORF">V4F39_17190</name>
</gene>
<organism evidence="1 2">
    <name type="scientific">Aquincola agrisoli</name>
    <dbReference type="NCBI Taxonomy" id="3119538"/>
    <lineage>
        <taxon>Bacteria</taxon>
        <taxon>Pseudomonadati</taxon>
        <taxon>Pseudomonadota</taxon>
        <taxon>Betaproteobacteria</taxon>
        <taxon>Burkholderiales</taxon>
        <taxon>Sphaerotilaceae</taxon>
        <taxon>Aquincola</taxon>
    </lineage>
</organism>
<dbReference type="SUPFAM" id="SSF51294">
    <property type="entry name" value="Hedgehog/intein (Hint) domain"/>
    <property type="match status" value="1"/>
</dbReference>
<dbReference type="RefSeq" id="WP_332290958.1">
    <property type="nucleotide sequence ID" value="NZ_JAZIBG010000036.1"/>
</dbReference>
<sequence>MSLNNTAGRAVRSLWLWWLIVVMALVPLMQAKADPLAVGGAAGVGTSATAGMCRPQTCFANEAAKRDYAARNNCWFAEDVCEGPRDDAPPPDADRGFWGRMWDGVKSGMTQGYQFVKGLVAGMKDQVEGLISLVTDFGDILDGLIALGKAFVNDPEGTLQKLAELIGQEVVDTIRRATQCGAYDTGKVIGENVSPVLVLKLAGKLGKYAGDLGRAVRETKHELGCASFAAGTPVHTDAGTLAIEQIVAGQWVRSRHDGEFSDALQKVSRTFGRTAPYYHELRTEAEQLKVTDEHPLWLQGRGWTPVKDIRRGDVVAAIGGDVTVLANERVDRPLQVFNFSVEHTPSYFVGEGVWVHNSKCALHERWDELDNKHKGFAAELEVAALLEAKGYTPVGKTFNIRDYPDVETAFRSWDGQTGIDGIYKNARGEYIIIESKGKGTFVKDEVEGCRDRLCGTQLDGRQLSMVWTQRRLEKLIPDVGERRRIQFGLQNNSVKRIYAQTDGNRTIFHEVLTPLKNGEPNLMDAVIGGLWQP</sequence>
<dbReference type="CDD" id="cd20737">
    <property type="entry name" value="PoNe_HINT"/>
    <property type="match status" value="1"/>
</dbReference>
<accession>A0AAW9QH08</accession>
<dbReference type="InterPro" id="IPR030934">
    <property type="entry name" value="Intein_C"/>
</dbReference>
<dbReference type="EMBL" id="JAZIBG010000036">
    <property type="protein sequence ID" value="MEF7615653.1"/>
    <property type="molecule type" value="Genomic_DNA"/>
</dbReference>
<dbReference type="Proteomes" id="UP001336250">
    <property type="component" value="Unassembled WGS sequence"/>
</dbReference>
<dbReference type="AlphaFoldDB" id="A0AAW9QH08"/>
<dbReference type="InterPro" id="IPR036844">
    <property type="entry name" value="Hint_dom_sf"/>
</dbReference>
<dbReference type="Gene3D" id="2.170.16.10">
    <property type="entry name" value="Hedgehog/Intein (Hint) domain"/>
    <property type="match status" value="1"/>
</dbReference>
<proteinExistence type="predicted"/>
<reference evidence="1 2" key="1">
    <citation type="submission" date="2024-02" db="EMBL/GenBank/DDBJ databases">
        <title>Genome sequence of Aquincola sp. MAHUQ-54.</title>
        <authorList>
            <person name="Huq M.A."/>
        </authorList>
    </citation>
    <scope>NUCLEOTIDE SEQUENCE [LARGE SCALE GENOMIC DNA]</scope>
    <source>
        <strain evidence="1 2">MAHUQ-54</strain>
    </source>
</reference>